<reference evidence="8 9" key="1">
    <citation type="submission" date="2015-07" db="EMBL/GenBank/DDBJ databases">
        <title>The genome of Dufourea novaeangliae.</title>
        <authorList>
            <person name="Pan H."/>
            <person name="Kapheim K."/>
        </authorList>
    </citation>
    <scope>NUCLEOTIDE SEQUENCE [LARGE SCALE GENOMIC DNA]</scope>
    <source>
        <strain evidence="8">0120121106</strain>
        <tissue evidence="8">Whole body</tissue>
    </source>
</reference>
<keyword evidence="3 6" id="KW-0378">Hydrolase</keyword>
<name>A0A154PPD2_DUFNO</name>
<dbReference type="Proteomes" id="UP000076502">
    <property type="component" value="Unassembled WGS sequence"/>
</dbReference>
<evidence type="ECO:0000313" key="8">
    <source>
        <dbReference type="EMBL" id="KZC13030.1"/>
    </source>
</evidence>
<protein>
    <recommendedName>
        <fullName evidence="6">Carboxylic ester hydrolase</fullName>
        <ecNumber evidence="6">3.1.1.-</ecNumber>
    </recommendedName>
</protein>
<proteinExistence type="inferred from homology"/>
<keyword evidence="4" id="KW-1015">Disulfide bond</keyword>
<dbReference type="InterPro" id="IPR029058">
    <property type="entry name" value="AB_hydrolase_fold"/>
</dbReference>
<keyword evidence="2" id="KW-0719">Serine esterase</keyword>
<evidence type="ECO:0000313" key="9">
    <source>
        <dbReference type="Proteomes" id="UP000076502"/>
    </source>
</evidence>
<dbReference type="SUPFAM" id="SSF53474">
    <property type="entry name" value="alpha/beta-Hydrolases"/>
    <property type="match status" value="1"/>
</dbReference>
<gene>
    <name evidence="8" type="ORF">WN55_04927</name>
</gene>
<evidence type="ECO:0000259" key="7">
    <source>
        <dbReference type="Pfam" id="PF00135"/>
    </source>
</evidence>
<evidence type="ECO:0000256" key="4">
    <source>
        <dbReference type="ARBA" id="ARBA00023157"/>
    </source>
</evidence>
<accession>A0A154PPD2</accession>
<evidence type="ECO:0000256" key="3">
    <source>
        <dbReference type="ARBA" id="ARBA00022801"/>
    </source>
</evidence>
<dbReference type="ESTHER" id="9hyme-a0a154ppd2">
    <property type="family name" value="Carb_B_Arthropoda"/>
</dbReference>
<sequence>MARRDPVVPVKQGLVRGSVEENVYGGEFLAFRGLPYARPPTGPFRFKDPQPPTSWTGVRDCTKFGGICAQMDLLVRDIIGDDDCLYLNVYTPTIEPGSKRAVMVWIHGGGFMYGNGNSDIYGPDYLIRKDIVLVTINYRVGILGFLNLENEIAPGNQGLKDQVMALRWVKDNISNFGGDPDNVTIFGESAGGASVHYLSISPLVEQGLFHKAIAQSGVALNPWAYVTKKPASYAFKVAACLGKQITDTQELYEFLIAADARQLVKAQLTVLKQEGSHVLIGTFGPSIDDKSPNPFLPQHPAIMAKDGVKVPFLLGYNDNEGSLFVGNIAKVLGKVNNDFKQVVHPEIEEELNKEGITHQFLKQLYFADKPIDEGTMQLYADYMSDMMFIRGIYDVLRYQTEKNVTTYLYKFCYDKEFSLMKTQCKMSLPGATHADDLACLFYPYLIKNFGMTVPQPGTKDYDVIEYFTQMWTDFAKTGNPTPMTTKLITELWKPIQKGDVYDYMEINEKIRMESIKPAESIFNWKGMKNKL</sequence>
<feature type="domain" description="Carboxylesterase type B" evidence="7">
    <location>
        <begin position="5"/>
        <end position="514"/>
    </location>
</feature>
<keyword evidence="5" id="KW-0325">Glycoprotein</keyword>
<evidence type="ECO:0000256" key="5">
    <source>
        <dbReference type="ARBA" id="ARBA00023180"/>
    </source>
</evidence>
<dbReference type="PANTHER" id="PTHR43142">
    <property type="entry name" value="CARBOXYLIC ESTER HYDROLASE"/>
    <property type="match status" value="1"/>
</dbReference>
<evidence type="ECO:0000256" key="6">
    <source>
        <dbReference type="RuleBase" id="RU361235"/>
    </source>
</evidence>
<dbReference type="InterPro" id="IPR019826">
    <property type="entry name" value="Carboxylesterase_B_AS"/>
</dbReference>
<dbReference type="Pfam" id="PF00135">
    <property type="entry name" value="COesterase"/>
    <property type="match status" value="1"/>
</dbReference>
<dbReference type="STRING" id="178035.A0A154PPD2"/>
<keyword evidence="9" id="KW-1185">Reference proteome</keyword>
<organism evidence="8 9">
    <name type="scientific">Dufourea novaeangliae</name>
    <name type="common">Sweat bee</name>
    <dbReference type="NCBI Taxonomy" id="178035"/>
    <lineage>
        <taxon>Eukaryota</taxon>
        <taxon>Metazoa</taxon>
        <taxon>Ecdysozoa</taxon>
        <taxon>Arthropoda</taxon>
        <taxon>Hexapoda</taxon>
        <taxon>Insecta</taxon>
        <taxon>Pterygota</taxon>
        <taxon>Neoptera</taxon>
        <taxon>Endopterygota</taxon>
        <taxon>Hymenoptera</taxon>
        <taxon>Apocrita</taxon>
        <taxon>Aculeata</taxon>
        <taxon>Apoidea</taxon>
        <taxon>Anthophila</taxon>
        <taxon>Halictidae</taxon>
        <taxon>Rophitinae</taxon>
        <taxon>Dufourea</taxon>
    </lineage>
</organism>
<evidence type="ECO:0000256" key="2">
    <source>
        <dbReference type="ARBA" id="ARBA00022487"/>
    </source>
</evidence>
<dbReference type="PANTHER" id="PTHR43142:SF1">
    <property type="entry name" value="CARBOXYLIC ESTER HYDROLASE"/>
    <property type="match status" value="1"/>
</dbReference>
<dbReference type="EMBL" id="KQ434978">
    <property type="protein sequence ID" value="KZC13030.1"/>
    <property type="molecule type" value="Genomic_DNA"/>
</dbReference>
<dbReference type="PROSITE" id="PS00941">
    <property type="entry name" value="CARBOXYLESTERASE_B_2"/>
    <property type="match status" value="1"/>
</dbReference>
<dbReference type="InterPro" id="IPR002018">
    <property type="entry name" value="CarbesteraseB"/>
</dbReference>
<evidence type="ECO:0000256" key="1">
    <source>
        <dbReference type="ARBA" id="ARBA00005964"/>
    </source>
</evidence>
<dbReference type="PROSITE" id="PS00122">
    <property type="entry name" value="CARBOXYLESTERASE_B_1"/>
    <property type="match status" value="1"/>
</dbReference>
<dbReference type="EC" id="3.1.1.-" evidence="6"/>
<dbReference type="AlphaFoldDB" id="A0A154PPD2"/>
<dbReference type="Gene3D" id="3.40.50.1820">
    <property type="entry name" value="alpha/beta hydrolase"/>
    <property type="match status" value="1"/>
</dbReference>
<dbReference type="InterPro" id="IPR019819">
    <property type="entry name" value="Carboxylesterase_B_CS"/>
</dbReference>
<comment type="similarity">
    <text evidence="1 6">Belongs to the type-B carboxylesterase/lipase family.</text>
</comment>
<dbReference type="OrthoDB" id="19653at2759"/>
<dbReference type="GO" id="GO:0052689">
    <property type="term" value="F:carboxylic ester hydrolase activity"/>
    <property type="evidence" value="ECO:0007669"/>
    <property type="project" value="UniProtKB-KW"/>
</dbReference>